<dbReference type="FunFam" id="3.30.40.10:FF:000022">
    <property type="entry name" value="E3 ubiquitin-protein ligase RING1-like"/>
    <property type="match status" value="1"/>
</dbReference>
<feature type="domain" description="RING-type" evidence="9">
    <location>
        <begin position="174"/>
        <end position="215"/>
    </location>
</feature>
<comment type="caution">
    <text evidence="10">The sequence shown here is derived from an EMBL/GenBank/DDBJ whole genome shotgun (WGS) entry which is preliminary data.</text>
</comment>
<evidence type="ECO:0000256" key="2">
    <source>
        <dbReference type="ARBA" id="ARBA00012483"/>
    </source>
</evidence>
<evidence type="ECO:0000256" key="7">
    <source>
        <dbReference type="ARBA" id="ARBA00022833"/>
    </source>
</evidence>
<dbReference type="SMART" id="SM00184">
    <property type="entry name" value="RING"/>
    <property type="match status" value="1"/>
</dbReference>
<dbReference type="GO" id="GO:0061630">
    <property type="term" value="F:ubiquitin protein ligase activity"/>
    <property type="evidence" value="ECO:0007669"/>
    <property type="project" value="UniProtKB-EC"/>
</dbReference>
<keyword evidence="5 8" id="KW-0863">Zinc-finger</keyword>
<keyword evidence="6" id="KW-0833">Ubl conjugation pathway</keyword>
<comment type="catalytic activity">
    <reaction evidence="1">
        <text>S-ubiquitinyl-[E2 ubiquitin-conjugating enzyme]-L-cysteine + [acceptor protein]-L-lysine = [E2 ubiquitin-conjugating enzyme]-L-cysteine + N(6)-ubiquitinyl-[acceptor protein]-L-lysine.</text>
        <dbReference type="EC" id="2.3.2.27"/>
    </reaction>
</comment>
<dbReference type="InterPro" id="IPR013083">
    <property type="entry name" value="Znf_RING/FYVE/PHD"/>
</dbReference>
<name>A0AAE1UR43_9SOLA</name>
<dbReference type="SUPFAM" id="SSF57850">
    <property type="entry name" value="RING/U-box"/>
    <property type="match status" value="1"/>
</dbReference>
<evidence type="ECO:0000256" key="1">
    <source>
        <dbReference type="ARBA" id="ARBA00000900"/>
    </source>
</evidence>
<evidence type="ECO:0000256" key="3">
    <source>
        <dbReference type="ARBA" id="ARBA00022679"/>
    </source>
</evidence>
<dbReference type="Gene3D" id="3.30.40.10">
    <property type="entry name" value="Zinc/RING finger domain, C3HC4 (zinc finger)"/>
    <property type="match status" value="1"/>
</dbReference>
<dbReference type="CDD" id="cd16667">
    <property type="entry name" value="RING-H2_RNF126-like"/>
    <property type="match status" value="1"/>
</dbReference>
<dbReference type="EMBL" id="JAVYJV010000023">
    <property type="protein sequence ID" value="KAK4339937.1"/>
    <property type="molecule type" value="Genomic_DNA"/>
</dbReference>
<dbReference type="PANTHER" id="PTHR15710">
    <property type="entry name" value="E3 UBIQUITIN-PROTEIN LIGASE PRAJA"/>
    <property type="match status" value="1"/>
</dbReference>
<evidence type="ECO:0000256" key="8">
    <source>
        <dbReference type="PROSITE-ProRule" id="PRU00175"/>
    </source>
</evidence>
<dbReference type="Pfam" id="PF13639">
    <property type="entry name" value="zf-RING_2"/>
    <property type="match status" value="1"/>
</dbReference>
<evidence type="ECO:0000313" key="11">
    <source>
        <dbReference type="Proteomes" id="UP001291623"/>
    </source>
</evidence>
<organism evidence="10 11">
    <name type="scientific">Anisodus tanguticus</name>
    <dbReference type="NCBI Taxonomy" id="243964"/>
    <lineage>
        <taxon>Eukaryota</taxon>
        <taxon>Viridiplantae</taxon>
        <taxon>Streptophyta</taxon>
        <taxon>Embryophyta</taxon>
        <taxon>Tracheophyta</taxon>
        <taxon>Spermatophyta</taxon>
        <taxon>Magnoliopsida</taxon>
        <taxon>eudicotyledons</taxon>
        <taxon>Gunneridae</taxon>
        <taxon>Pentapetalae</taxon>
        <taxon>asterids</taxon>
        <taxon>lamiids</taxon>
        <taxon>Solanales</taxon>
        <taxon>Solanaceae</taxon>
        <taxon>Solanoideae</taxon>
        <taxon>Hyoscyameae</taxon>
        <taxon>Anisodus</taxon>
    </lineage>
</organism>
<gene>
    <name evidence="10" type="ORF">RND71_041399</name>
</gene>
<keyword evidence="4" id="KW-0479">Metal-binding</keyword>
<dbReference type="GO" id="GO:0005737">
    <property type="term" value="C:cytoplasm"/>
    <property type="evidence" value="ECO:0007669"/>
    <property type="project" value="TreeGrafter"/>
</dbReference>
<dbReference type="GO" id="GO:0016567">
    <property type="term" value="P:protein ubiquitination"/>
    <property type="evidence" value="ECO:0007669"/>
    <property type="project" value="TreeGrafter"/>
</dbReference>
<dbReference type="PROSITE" id="PS50089">
    <property type="entry name" value="ZF_RING_2"/>
    <property type="match status" value="1"/>
</dbReference>
<evidence type="ECO:0000256" key="4">
    <source>
        <dbReference type="ARBA" id="ARBA00022723"/>
    </source>
</evidence>
<evidence type="ECO:0000256" key="6">
    <source>
        <dbReference type="ARBA" id="ARBA00022786"/>
    </source>
</evidence>
<dbReference type="EC" id="2.3.2.27" evidence="2"/>
<accession>A0AAE1UR43</accession>
<keyword evidence="7" id="KW-0862">Zinc</keyword>
<dbReference type="AlphaFoldDB" id="A0AAE1UR43"/>
<dbReference type="InterPro" id="IPR001841">
    <property type="entry name" value="Znf_RING"/>
</dbReference>
<dbReference type="PANTHER" id="PTHR15710:SF116">
    <property type="entry name" value="RING_U-BOX SUPERFAMILY PROTEIN"/>
    <property type="match status" value="1"/>
</dbReference>
<sequence>MSLIPRPRPRPRVIVNGVQRMRTYHYYWCRHCQRSIRTTSANPFEILCPHCLGQVYYELDVTRPRLVLEPQPSSNSRLLDALALMTDPSIRQRNNNSDQNHRNRQRAHVILQFIGPDDQLIRPVSPHENAFYLPSIEELTQNDRPGPPPAPSSAIDALPRIVLTANHLENDSVCPVCKDEFEVGTEVKELPCRHFYHSECIVPWLRIHNTCPVCRYQLQGLPNNEEQNGYTNEFNEQEEEENMRNPLIWGWTQLTSLWPFSLVSSWRHRYFNTFEITTSAFPRETVEKFGFNSFASLGAKQVEAKLGVVRGI</sequence>
<keyword evidence="11" id="KW-1185">Reference proteome</keyword>
<evidence type="ECO:0000256" key="5">
    <source>
        <dbReference type="ARBA" id="ARBA00022771"/>
    </source>
</evidence>
<reference evidence="10" key="1">
    <citation type="submission" date="2023-12" db="EMBL/GenBank/DDBJ databases">
        <title>Genome assembly of Anisodus tanguticus.</title>
        <authorList>
            <person name="Wang Y.-J."/>
        </authorList>
    </citation>
    <scope>NUCLEOTIDE SEQUENCE</scope>
    <source>
        <strain evidence="10">KB-2021</strain>
        <tissue evidence="10">Leaf</tissue>
    </source>
</reference>
<dbReference type="GO" id="GO:0008270">
    <property type="term" value="F:zinc ion binding"/>
    <property type="evidence" value="ECO:0007669"/>
    <property type="project" value="UniProtKB-KW"/>
</dbReference>
<dbReference type="Proteomes" id="UP001291623">
    <property type="component" value="Unassembled WGS sequence"/>
</dbReference>
<keyword evidence="3" id="KW-0808">Transferase</keyword>
<evidence type="ECO:0000259" key="9">
    <source>
        <dbReference type="PROSITE" id="PS50089"/>
    </source>
</evidence>
<evidence type="ECO:0000313" key="10">
    <source>
        <dbReference type="EMBL" id="KAK4339937.1"/>
    </source>
</evidence>
<proteinExistence type="predicted"/>
<protein>
    <recommendedName>
        <fullName evidence="2">RING-type E3 ubiquitin transferase</fullName>
        <ecNumber evidence="2">2.3.2.27</ecNumber>
    </recommendedName>
</protein>